<dbReference type="InterPro" id="IPR029063">
    <property type="entry name" value="SAM-dependent_MTases_sf"/>
</dbReference>
<dbReference type="Pfam" id="PF01596">
    <property type="entry name" value="Methyltransf_3"/>
    <property type="match status" value="1"/>
</dbReference>
<gene>
    <name evidence="4" type="ORF">DUE52_30315</name>
</gene>
<keyword evidence="5" id="KW-1185">Reference proteome</keyword>
<evidence type="ECO:0000256" key="1">
    <source>
        <dbReference type="ARBA" id="ARBA00022603"/>
    </source>
</evidence>
<sequence length="221" mass="25074">MDFLPPEISAYSEAHTSPESELLRQLNRNTRARMLYPRMLSGHLQGRFLAMISRMLRPHRILEIGTFTGYSALCLAEGLAEDGVLITIEKDDELESFARSYWNQSPVGSRIDLRLGLAPELIPTLEGPFDLVFIDADKENYSLYYDLVFDKVRPGGIILADNVLWSGKVVRPVGKGRTAAERRADKDTQAVLDFNRKVSEDSRVEQVLLPVRDGLMMIYKR</sequence>
<evidence type="ECO:0000313" key="5">
    <source>
        <dbReference type="Proteomes" id="UP000253383"/>
    </source>
</evidence>
<dbReference type="AlphaFoldDB" id="A0A368JGA4"/>
<protein>
    <submittedName>
        <fullName evidence="4">O-methyltransferase</fullName>
    </submittedName>
</protein>
<evidence type="ECO:0000256" key="3">
    <source>
        <dbReference type="ARBA" id="ARBA00022691"/>
    </source>
</evidence>
<reference evidence="4 5" key="1">
    <citation type="submission" date="2018-07" db="EMBL/GenBank/DDBJ databases">
        <title>Genome analysis of Larkinella rosea.</title>
        <authorList>
            <person name="Zhou Z."/>
            <person name="Wang G."/>
        </authorList>
    </citation>
    <scope>NUCLEOTIDE SEQUENCE [LARGE SCALE GENOMIC DNA]</scope>
    <source>
        <strain evidence="5">zzj9</strain>
    </source>
</reference>
<dbReference type="Proteomes" id="UP000253383">
    <property type="component" value="Unassembled WGS sequence"/>
</dbReference>
<dbReference type="GO" id="GO:0032259">
    <property type="term" value="P:methylation"/>
    <property type="evidence" value="ECO:0007669"/>
    <property type="project" value="UniProtKB-KW"/>
</dbReference>
<dbReference type="InterPro" id="IPR050362">
    <property type="entry name" value="Cation-dep_OMT"/>
</dbReference>
<evidence type="ECO:0000313" key="4">
    <source>
        <dbReference type="EMBL" id="RCR65724.1"/>
    </source>
</evidence>
<dbReference type="PROSITE" id="PS51682">
    <property type="entry name" value="SAM_OMT_I"/>
    <property type="match status" value="1"/>
</dbReference>
<organism evidence="4 5">
    <name type="scientific">Larkinella punicea</name>
    <dbReference type="NCBI Taxonomy" id="2315727"/>
    <lineage>
        <taxon>Bacteria</taxon>
        <taxon>Pseudomonadati</taxon>
        <taxon>Bacteroidota</taxon>
        <taxon>Cytophagia</taxon>
        <taxon>Cytophagales</taxon>
        <taxon>Spirosomataceae</taxon>
        <taxon>Larkinella</taxon>
    </lineage>
</organism>
<dbReference type="GO" id="GO:0008171">
    <property type="term" value="F:O-methyltransferase activity"/>
    <property type="evidence" value="ECO:0007669"/>
    <property type="project" value="InterPro"/>
</dbReference>
<dbReference type="GO" id="GO:0008757">
    <property type="term" value="F:S-adenosylmethionine-dependent methyltransferase activity"/>
    <property type="evidence" value="ECO:0007669"/>
    <property type="project" value="TreeGrafter"/>
</dbReference>
<dbReference type="PANTHER" id="PTHR10509">
    <property type="entry name" value="O-METHYLTRANSFERASE-RELATED"/>
    <property type="match status" value="1"/>
</dbReference>
<proteinExistence type="predicted"/>
<keyword evidence="3" id="KW-0949">S-adenosyl-L-methionine</keyword>
<dbReference type="OrthoDB" id="9799672at2"/>
<dbReference type="PANTHER" id="PTHR10509:SF14">
    <property type="entry name" value="CAFFEOYL-COA O-METHYLTRANSFERASE 3-RELATED"/>
    <property type="match status" value="1"/>
</dbReference>
<dbReference type="SUPFAM" id="SSF53335">
    <property type="entry name" value="S-adenosyl-L-methionine-dependent methyltransferases"/>
    <property type="match status" value="1"/>
</dbReference>
<accession>A0A368JGA4</accession>
<dbReference type="InterPro" id="IPR002935">
    <property type="entry name" value="SAM_O-MeTrfase"/>
</dbReference>
<keyword evidence="1 4" id="KW-0489">Methyltransferase</keyword>
<comment type="caution">
    <text evidence="4">The sequence shown here is derived from an EMBL/GenBank/DDBJ whole genome shotgun (WGS) entry which is preliminary data.</text>
</comment>
<name>A0A368JGA4_9BACT</name>
<keyword evidence="2 4" id="KW-0808">Transferase</keyword>
<dbReference type="EMBL" id="QOWE01000036">
    <property type="protein sequence ID" value="RCR65724.1"/>
    <property type="molecule type" value="Genomic_DNA"/>
</dbReference>
<dbReference type="CDD" id="cd02440">
    <property type="entry name" value="AdoMet_MTases"/>
    <property type="match status" value="1"/>
</dbReference>
<dbReference type="RefSeq" id="WP_114409893.1">
    <property type="nucleotide sequence ID" value="NZ_QOWE01000036.1"/>
</dbReference>
<dbReference type="Gene3D" id="3.40.50.150">
    <property type="entry name" value="Vaccinia Virus protein VP39"/>
    <property type="match status" value="1"/>
</dbReference>
<evidence type="ECO:0000256" key="2">
    <source>
        <dbReference type="ARBA" id="ARBA00022679"/>
    </source>
</evidence>